<dbReference type="FunFam" id="3.40.980.10:FF:000003">
    <property type="entry name" value="Molybdenum cofactor biosynthesis protein B"/>
    <property type="match status" value="1"/>
</dbReference>
<evidence type="ECO:0000256" key="6">
    <source>
        <dbReference type="PIRNR" id="PIRNR006443"/>
    </source>
</evidence>
<dbReference type="GO" id="GO:0005829">
    <property type="term" value="C:cytosol"/>
    <property type="evidence" value="ECO:0007669"/>
    <property type="project" value="TreeGrafter"/>
</dbReference>
<evidence type="ECO:0000256" key="5">
    <source>
        <dbReference type="ARBA" id="ARBA00055616"/>
    </source>
</evidence>
<comment type="caution">
    <text evidence="8">The sequence shown here is derived from an EMBL/GenBank/DDBJ whole genome shotgun (WGS) entry which is preliminary data.</text>
</comment>
<keyword evidence="9" id="KW-1185">Reference proteome</keyword>
<evidence type="ECO:0000313" key="8">
    <source>
        <dbReference type="EMBL" id="EAT11119.1"/>
    </source>
</evidence>
<dbReference type="InterPro" id="IPR001453">
    <property type="entry name" value="MoaB/Mog_dom"/>
</dbReference>
<comment type="similarity">
    <text evidence="1 6">Belongs to the MoaB/Mog family.</text>
</comment>
<evidence type="ECO:0000256" key="4">
    <source>
        <dbReference type="ARBA" id="ARBA00023134"/>
    </source>
</evidence>
<keyword evidence="6" id="KW-0501">Molybdenum cofactor biosynthesis</keyword>
<feature type="domain" description="MoaB/Mog" evidence="7">
    <location>
        <begin position="15"/>
        <end position="159"/>
    </location>
</feature>
<comment type="function">
    <text evidence="5">May be involved in the biosynthesis of molybdopterin. Can bind GTP and has low GTPase activity. Can bind MPT, but has no MPT adenylyl transferase activity.</text>
</comment>
<dbReference type="NCBIfam" id="TIGR02667">
    <property type="entry name" value="moaB_proteo"/>
    <property type="match status" value="1"/>
</dbReference>
<dbReference type="SUPFAM" id="SSF53218">
    <property type="entry name" value="Molybdenum cofactor biosynthesis proteins"/>
    <property type="match status" value="1"/>
</dbReference>
<organism evidence="8 9">
    <name type="scientific">Bermanella marisrubri</name>
    <dbReference type="NCBI Taxonomy" id="207949"/>
    <lineage>
        <taxon>Bacteria</taxon>
        <taxon>Pseudomonadati</taxon>
        <taxon>Pseudomonadota</taxon>
        <taxon>Gammaproteobacteria</taxon>
        <taxon>Oceanospirillales</taxon>
        <taxon>Oceanospirillaceae</taxon>
        <taxon>Bermanella</taxon>
    </lineage>
</organism>
<dbReference type="InterPro" id="IPR036425">
    <property type="entry name" value="MoaB/Mog-like_dom_sf"/>
</dbReference>
<evidence type="ECO:0000259" key="7">
    <source>
        <dbReference type="SMART" id="SM00852"/>
    </source>
</evidence>
<proteinExistence type="inferred from homology"/>
<dbReference type="GO" id="GO:0005525">
    <property type="term" value="F:GTP binding"/>
    <property type="evidence" value="ECO:0007669"/>
    <property type="project" value="UniProtKB-KW"/>
</dbReference>
<dbReference type="Pfam" id="PF00994">
    <property type="entry name" value="MoCF_biosynth"/>
    <property type="match status" value="1"/>
</dbReference>
<dbReference type="NCBIfam" id="TIGR00177">
    <property type="entry name" value="molyb_syn"/>
    <property type="match status" value="1"/>
</dbReference>
<dbReference type="InterPro" id="IPR013484">
    <property type="entry name" value="MoaB_proteobac"/>
</dbReference>
<dbReference type="Proteomes" id="UP000004263">
    <property type="component" value="Unassembled WGS sequence"/>
</dbReference>
<dbReference type="SMART" id="SM00852">
    <property type="entry name" value="MoCF_biosynth"/>
    <property type="match status" value="1"/>
</dbReference>
<keyword evidence="4" id="KW-0342">GTP-binding</keyword>
<dbReference type="AlphaFoldDB" id="Q1MYT7"/>
<dbReference type="CDD" id="cd00886">
    <property type="entry name" value="MogA_MoaB"/>
    <property type="match status" value="1"/>
</dbReference>
<dbReference type="InterPro" id="IPR012245">
    <property type="entry name" value="MoaB"/>
</dbReference>
<dbReference type="GO" id="GO:0006777">
    <property type="term" value="P:Mo-molybdopterin cofactor biosynthetic process"/>
    <property type="evidence" value="ECO:0007669"/>
    <property type="project" value="UniProtKB-UniRule"/>
</dbReference>
<evidence type="ECO:0000313" key="9">
    <source>
        <dbReference type="Proteomes" id="UP000004263"/>
    </source>
</evidence>
<evidence type="ECO:0000256" key="1">
    <source>
        <dbReference type="ARBA" id="ARBA00006112"/>
    </source>
</evidence>
<keyword evidence="3" id="KW-0547">Nucleotide-binding</keyword>
<name>Q1MYT7_9GAMM</name>
<dbReference type="PANTHER" id="PTHR43232:SF2">
    <property type="entry name" value="MOLYBDENUM COFACTOR BIOSYNTHESIS PROTEIN B"/>
    <property type="match status" value="1"/>
</dbReference>
<sequence>MSKQKSDVFSALNLAVLTVSDTRTEENDTSGQLLVEKLKEAGHKLSDKKIVIDDIYKIRAVISQWVADDGIQGILVTGGTGFTGRDSTPEAVTPLFDKTVEGFGELFRQISFEQIGTSTIQSRAVAGLANGVIIFCMPGSTNACRTAWDDIISAQLDSRQGPCNFVAQLKKTEIENCRSRG</sequence>
<evidence type="ECO:0000256" key="3">
    <source>
        <dbReference type="ARBA" id="ARBA00022741"/>
    </source>
</evidence>
<dbReference type="RefSeq" id="WP_007016721.1">
    <property type="nucleotide sequence ID" value="NZ_AAQH01000023.1"/>
</dbReference>
<dbReference type="PANTHER" id="PTHR43232">
    <property type="entry name" value="MOLYBDENUM COFACTOR BIOSYNTHESIS PROTEIN B"/>
    <property type="match status" value="1"/>
</dbReference>
<dbReference type="UniPathway" id="UPA00344"/>
<dbReference type="PIRSF" id="PIRSF006443">
    <property type="entry name" value="MoaB"/>
    <property type="match status" value="1"/>
</dbReference>
<dbReference type="OrthoDB" id="9784492at2"/>
<protein>
    <recommendedName>
        <fullName evidence="2 6">Molybdenum cofactor biosynthesis protein B</fullName>
    </recommendedName>
</protein>
<comment type="pathway">
    <text evidence="6">Cofactor biosynthesis; molybdopterin biosynthesis.</text>
</comment>
<dbReference type="HOGENOM" id="CLU_077358_2_2_6"/>
<reference evidence="8 9" key="1">
    <citation type="submission" date="2006-03" db="EMBL/GenBank/DDBJ databases">
        <authorList>
            <person name="Pinhassi J."/>
            <person name="Pedros-Alio C."/>
            <person name="Ferriera S."/>
            <person name="Johnson J."/>
            <person name="Kravitz S."/>
            <person name="Halpern A."/>
            <person name="Remington K."/>
            <person name="Beeson K."/>
            <person name="Tran B."/>
            <person name="Rogers Y.-H."/>
            <person name="Friedman R."/>
            <person name="Venter J.C."/>
        </authorList>
    </citation>
    <scope>NUCLEOTIDE SEQUENCE [LARGE SCALE GENOMIC DNA]</scope>
    <source>
        <strain evidence="8 9">RED65</strain>
    </source>
</reference>
<dbReference type="Gene3D" id="3.40.980.10">
    <property type="entry name" value="MoaB/Mog-like domain"/>
    <property type="match status" value="1"/>
</dbReference>
<gene>
    <name evidence="8" type="ORF">RED65_04974</name>
</gene>
<accession>Q1MYT7</accession>
<dbReference type="EMBL" id="AAQH01000023">
    <property type="protein sequence ID" value="EAT11119.1"/>
    <property type="molecule type" value="Genomic_DNA"/>
</dbReference>
<dbReference type="STRING" id="207949.RED65_04974"/>
<evidence type="ECO:0000256" key="2">
    <source>
        <dbReference type="ARBA" id="ARBA00015262"/>
    </source>
</evidence>